<evidence type="ECO:0000313" key="2">
    <source>
        <dbReference type="EMBL" id="RLK47092.1"/>
    </source>
</evidence>
<dbReference type="EMBL" id="RCDA01000004">
    <property type="protein sequence ID" value="RLK47092.1"/>
    <property type="molecule type" value="Genomic_DNA"/>
</dbReference>
<dbReference type="Proteomes" id="UP000275461">
    <property type="component" value="Unassembled WGS sequence"/>
</dbReference>
<dbReference type="RefSeq" id="WP_121442923.1">
    <property type="nucleotide sequence ID" value="NZ_RCDA01000004.1"/>
</dbReference>
<sequence>MQSVRFIFWVVLGLLVVPLPLPAQTLHFAPLPMQDAETVVREKRPMLEYLARDAGLEFEIEYSTGYAEILDKFSAGEVDLAYLGPLPYVALREQYEAAEPLVLFREPTGEARYTCTVVMFADDRVPLAELHGKSVALTQPLSTCGYLATDHLLRGAGVHLAETEYRYLGRHDEVALAVARGDFRGGGLKTHIAARYEHLGLVRLSETEPLPAFALVANAETVPAELRQRLRDALLALDPQRRSEDAEQVRDWGESLSHGAVPVEDADYAPVRRMLRGSPVLDPGLPGLSPVPLPGRGVAP</sequence>
<dbReference type="AlphaFoldDB" id="A0A498BUI3"/>
<evidence type="ECO:0000313" key="3">
    <source>
        <dbReference type="Proteomes" id="UP000275461"/>
    </source>
</evidence>
<accession>A0A498BUI3</accession>
<dbReference type="OrthoDB" id="5318791at2"/>
<reference evidence="2 3" key="1">
    <citation type="submission" date="2018-10" db="EMBL/GenBank/DDBJ databases">
        <title>Genomic Encyclopedia of Type Strains, Phase IV (KMG-IV): sequencing the most valuable type-strain genomes for metagenomic binning, comparative biology and taxonomic classification.</title>
        <authorList>
            <person name="Goeker M."/>
        </authorList>
    </citation>
    <scope>NUCLEOTIDE SEQUENCE [LARGE SCALE GENOMIC DNA]</scope>
    <source>
        <strain evidence="2 3">DSM 12769</strain>
    </source>
</reference>
<feature type="region of interest" description="Disordered" evidence="1">
    <location>
        <begin position="277"/>
        <end position="300"/>
    </location>
</feature>
<protein>
    <submittedName>
        <fullName evidence="2">Phosphonate transport system substrate-binding protein</fullName>
    </submittedName>
</protein>
<dbReference type="Pfam" id="PF12974">
    <property type="entry name" value="Phosphonate-bd"/>
    <property type="match status" value="1"/>
</dbReference>
<name>A0A498BUI3_9GAMM</name>
<organism evidence="2 3">
    <name type="scientific">Alkalispirillum mobile</name>
    <dbReference type="NCBI Taxonomy" id="85925"/>
    <lineage>
        <taxon>Bacteria</taxon>
        <taxon>Pseudomonadati</taxon>
        <taxon>Pseudomonadota</taxon>
        <taxon>Gammaproteobacteria</taxon>
        <taxon>Chromatiales</taxon>
        <taxon>Ectothiorhodospiraceae</taxon>
        <taxon>Alkalispirillum</taxon>
    </lineage>
</organism>
<comment type="caution">
    <text evidence="2">The sequence shown here is derived from an EMBL/GenBank/DDBJ whole genome shotgun (WGS) entry which is preliminary data.</text>
</comment>
<dbReference type="SUPFAM" id="SSF53850">
    <property type="entry name" value="Periplasmic binding protein-like II"/>
    <property type="match status" value="1"/>
</dbReference>
<proteinExistence type="predicted"/>
<dbReference type="Gene3D" id="3.40.190.10">
    <property type="entry name" value="Periplasmic binding protein-like II"/>
    <property type="match status" value="2"/>
</dbReference>
<evidence type="ECO:0000256" key="1">
    <source>
        <dbReference type="SAM" id="MobiDB-lite"/>
    </source>
</evidence>
<dbReference type="PANTHER" id="PTHR35841">
    <property type="entry name" value="PHOSPHONATES-BINDING PERIPLASMIC PROTEIN"/>
    <property type="match status" value="1"/>
</dbReference>
<feature type="compositionally biased region" description="Low complexity" evidence="1">
    <location>
        <begin position="277"/>
        <end position="290"/>
    </location>
</feature>
<gene>
    <name evidence="2" type="ORF">DFR31_2410</name>
</gene>
<dbReference type="PANTHER" id="PTHR35841:SF1">
    <property type="entry name" value="PHOSPHONATES-BINDING PERIPLASMIC PROTEIN"/>
    <property type="match status" value="1"/>
</dbReference>
<keyword evidence="3" id="KW-1185">Reference proteome</keyword>